<feature type="non-terminal residue" evidence="2">
    <location>
        <position position="864"/>
    </location>
</feature>
<sequence>MEVSPSEWESKAVENITKYLHRGGEYEGDVPQLIGGSDLLNTIGMAMGLPTSNPETWTNSELEKALKGELVFFESKAREAIDVVAEQIRSCCGGDDKNFVTVLPVELYYEGKLYELPIFRVQRYKNSKIYYVDNVGRYYGSFSNWFEFNKLPPGKMAYPYQLKLSRLPNSNKANVYTASTPCARIDAKAARGLDTVAAVAGLGSSVALLFVSGGLAAPLLGTAIATAGWGTTRAGYQLAEKAAHGENVNPFTNSESRMLWLGIAANLTSFGAMGASMRLTSLAARGREISTALQVVADIANGANIAVSGFAILNTTIFMIQNYEDLSAVDILMHGASIAFWTKGVFSYKTANTIIKEAQSRAFAHINQQLSQEEAAELAALRNRVQNDKQLLQRYHAAMRSNIPVRTYTQFLLDGIRYYDTVANLSPEQIEAFYSIRNFVKDDLNLIAGLRRVSAHYNLSPTETIERVINMWQQISTSNMPCATNAILKEGNLILGTGPPIKIANLPKLSPPLIRFLGEHLSRLDVVSSRQWYSSVDTLISLQSKGMFSCAVTRLVTNSGCAVIVLNGQLEISIYKLHAISENNCKKLFEMISKLSPKDTSSKLSPELVQLCVRDLRLRLECHRLESVQQTLKYVGNHKSLRQLLQADLKSFEKDRLYTFVGEVDLYKAENYLSGMMKFAAEMGPQNVNELVAYCEFVMTCVEDEAISLKCRIKRKEVTVPANTKLSLWTRQQAAAKVFEDINVLKQKFENISNIVERNDMVGAATVESSLTDEQLVAAVQRARVRFGSRASAVYHVLKHPTAPLDVFVQRANEALRAAPAAGVAVSAAQAGDVRLLDFRAPRGRCIVLERDGRVVLCTFMPTH</sequence>
<keyword evidence="3" id="KW-1185">Reference proteome</keyword>
<protein>
    <recommendedName>
        <fullName evidence="1">DUF4781 domain-containing protein</fullName>
    </recommendedName>
</protein>
<dbReference type="Proteomes" id="UP000838878">
    <property type="component" value="Chromosome 7"/>
</dbReference>
<evidence type="ECO:0000259" key="1">
    <source>
        <dbReference type="Pfam" id="PF16013"/>
    </source>
</evidence>
<dbReference type="AlphaFoldDB" id="A0A8J9VWJ5"/>
<dbReference type="PANTHER" id="PTHR21115:SF0">
    <property type="entry name" value="GH06117P-RELATED"/>
    <property type="match status" value="1"/>
</dbReference>
<evidence type="ECO:0000313" key="3">
    <source>
        <dbReference type="Proteomes" id="UP000838878"/>
    </source>
</evidence>
<dbReference type="PANTHER" id="PTHR21115">
    <property type="entry name" value="GH06117P-RELATED"/>
    <property type="match status" value="1"/>
</dbReference>
<gene>
    <name evidence="2" type="ORF">BINO364_LOCUS14235</name>
</gene>
<feature type="domain" description="DUF4781" evidence="1">
    <location>
        <begin position="117"/>
        <end position="375"/>
    </location>
</feature>
<name>A0A8J9VWJ5_9NEOP</name>
<proteinExistence type="predicted"/>
<reference evidence="2" key="1">
    <citation type="submission" date="2021-12" db="EMBL/GenBank/DDBJ databases">
        <authorList>
            <person name="Martin H S."/>
        </authorList>
    </citation>
    <scope>NUCLEOTIDE SEQUENCE</scope>
</reference>
<dbReference type="OrthoDB" id="6512497at2759"/>
<organism evidence="2 3">
    <name type="scientific">Brenthis ino</name>
    <name type="common">lesser marbled fritillary</name>
    <dbReference type="NCBI Taxonomy" id="405034"/>
    <lineage>
        <taxon>Eukaryota</taxon>
        <taxon>Metazoa</taxon>
        <taxon>Ecdysozoa</taxon>
        <taxon>Arthropoda</taxon>
        <taxon>Hexapoda</taxon>
        <taxon>Insecta</taxon>
        <taxon>Pterygota</taxon>
        <taxon>Neoptera</taxon>
        <taxon>Endopterygota</taxon>
        <taxon>Lepidoptera</taxon>
        <taxon>Glossata</taxon>
        <taxon>Ditrysia</taxon>
        <taxon>Papilionoidea</taxon>
        <taxon>Nymphalidae</taxon>
        <taxon>Heliconiinae</taxon>
        <taxon>Argynnini</taxon>
        <taxon>Brenthis</taxon>
    </lineage>
</organism>
<evidence type="ECO:0000313" key="2">
    <source>
        <dbReference type="EMBL" id="CAH0729085.1"/>
    </source>
</evidence>
<dbReference type="InterPro" id="IPR031962">
    <property type="entry name" value="DUF4781"/>
</dbReference>
<dbReference type="EMBL" id="OV170227">
    <property type="protein sequence ID" value="CAH0729085.1"/>
    <property type="molecule type" value="Genomic_DNA"/>
</dbReference>
<dbReference type="Pfam" id="PF16013">
    <property type="entry name" value="DUF4781"/>
    <property type="match status" value="1"/>
</dbReference>
<accession>A0A8J9VWJ5</accession>